<organism evidence="2">
    <name type="scientific">Cladocopium goreaui</name>
    <dbReference type="NCBI Taxonomy" id="2562237"/>
    <lineage>
        <taxon>Eukaryota</taxon>
        <taxon>Sar</taxon>
        <taxon>Alveolata</taxon>
        <taxon>Dinophyceae</taxon>
        <taxon>Suessiales</taxon>
        <taxon>Symbiodiniaceae</taxon>
        <taxon>Cladocopium</taxon>
    </lineage>
</organism>
<accession>A0A9P1CNB1</accession>
<evidence type="ECO:0000313" key="3">
    <source>
        <dbReference type="EMBL" id="CAL1147945.1"/>
    </source>
</evidence>
<dbReference type="EMBL" id="CAMXCT020001969">
    <property type="protein sequence ID" value="CAL1147945.1"/>
    <property type="molecule type" value="Genomic_DNA"/>
</dbReference>
<sequence length="431" mass="46218">ELIYQTVRQVQGVVDLDKQTDFQVTSLSDRLANTNNKLGEVTNSINRSATLKRAASQPEEAEMVKSENKEPTDNRDDEAADFGSGEGYEESSEEEANAREGDGREDAEVKQAPGSKRAGRRELADIHSGFVDFTILDSSRPLWGTQQRKKKTGHGPGLGATSVRGLAATCRPPLSPSGAGAAQATLDRRGMSGGVSTVAHSGNCRFYGGWQGQGGYFIMSQKEEVTACVYKVKEMGHWWMQHLGWMAPAAVGDGGDGKPAMGWALVLLSMAAGEDGKSLAGGGGCSEPVGGFLPSMSLLSKHGYIPRSWGPLALALVALAHGTFLASERCKVPNGFLERLLILEIWTFLLASSLDISMAMEPCKRTAKRSSSIRLSQHAKSRLATFTRGLPPHGIVEETFPGHATCPPFGLPRATRGFGFADFKGFSRDQL</sequence>
<dbReference type="AlphaFoldDB" id="A0A9P1CNB1"/>
<comment type="caution">
    <text evidence="2">The sequence shown here is derived from an EMBL/GenBank/DDBJ whole genome shotgun (WGS) entry which is preliminary data.</text>
</comment>
<dbReference type="EMBL" id="CAMXCT010001969">
    <property type="protein sequence ID" value="CAI3994570.1"/>
    <property type="molecule type" value="Genomic_DNA"/>
</dbReference>
<evidence type="ECO:0000313" key="2">
    <source>
        <dbReference type="EMBL" id="CAI3994570.1"/>
    </source>
</evidence>
<gene>
    <name evidence="2" type="ORF">C1SCF055_LOCUS21211</name>
</gene>
<feature type="non-terminal residue" evidence="2">
    <location>
        <position position="431"/>
    </location>
</feature>
<feature type="non-terminal residue" evidence="2">
    <location>
        <position position="1"/>
    </location>
</feature>
<feature type="region of interest" description="Disordered" evidence="1">
    <location>
        <begin position="49"/>
        <end position="121"/>
    </location>
</feature>
<name>A0A9P1CNB1_9DINO</name>
<reference evidence="2" key="1">
    <citation type="submission" date="2022-10" db="EMBL/GenBank/DDBJ databases">
        <authorList>
            <person name="Chen Y."/>
            <person name="Dougan E. K."/>
            <person name="Chan C."/>
            <person name="Rhodes N."/>
            <person name="Thang M."/>
        </authorList>
    </citation>
    <scope>NUCLEOTIDE SEQUENCE</scope>
</reference>
<proteinExistence type="predicted"/>
<reference evidence="3" key="2">
    <citation type="submission" date="2024-04" db="EMBL/GenBank/DDBJ databases">
        <authorList>
            <person name="Chen Y."/>
            <person name="Shah S."/>
            <person name="Dougan E. K."/>
            <person name="Thang M."/>
            <person name="Chan C."/>
        </authorList>
    </citation>
    <scope>NUCLEOTIDE SEQUENCE [LARGE SCALE GENOMIC DNA]</scope>
</reference>
<dbReference type="EMBL" id="CAMXCT030001969">
    <property type="protein sequence ID" value="CAL4781882.1"/>
    <property type="molecule type" value="Genomic_DNA"/>
</dbReference>
<evidence type="ECO:0000256" key="1">
    <source>
        <dbReference type="SAM" id="MobiDB-lite"/>
    </source>
</evidence>
<feature type="compositionally biased region" description="Basic and acidic residues" evidence="1">
    <location>
        <begin position="62"/>
        <end position="74"/>
    </location>
</feature>
<dbReference type="Proteomes" id="UP001152797">
    <property type="component" value="Unassembled WGS sequence"/>
</dbReference>
<evidence type="ECO:0000313" key="4">
    <source>
        <dbReference type="Proteomes" id="UP001152797"/>
    </source>
</evidence>
<feature type="compositionally biased region" description="Basic and acidic residues" evidence="1">
    <location>
        <begin position="96"/>
        <end position="109"/>
    </location>
</feature>
<protein>
    <submittedName>
        <fullName evidence="2">Uncharacterized protein</fullName>
    </submittedName>
</protein>
<keyword evidence="4" id="KW-1185">Reference proteome</keyword>